<proteinExistence type="predicted"/>
<name>A0A4Q9M2Z4_9APHY</name>
<gene>
    <name evidence="1" type="ORF">BD311DRAFT_772473</name>
</gene>
<dbReference type="EMBL" id="ML143761">
    <property type="protein sequence ID" value="TBU21095.1"/>
    <property type="molecule type" value="Genomic_DNA"/>
</dbReference>
<reference evidence="1" key="1">
    <citation type="submission" date="2019-01" db="EMBL/GenBank/DDBJ databases">
        <title>Draft genome sequences of three monokaryotic isolates of the white-rot basidiomycete fungus Dichomitus squalens.</title>
        <authorList>
            <consortium name="DOE Joint Genome Institute"/>
            <person name="Lopez S.C."/>
            <person name="Andreopoulos B."/>
            <person name="Pangilinan J."/>
            <person name="Lipzen A."/>
            <person name="Riley R."/>
            <person name="Ahrendt S."/>
            <person name="Ng V."/>
            <person name="Barry K."/>
            <person name="Daum C."/>
            <person name="Grigoriev I.V."/>
            <person name="Hilden K.S."/>
            <person name="Makela M.R."/>
            <person name="de Vries R.P."/>
        </authorList>
    </citation>
    <scope>NUCLEOTIDE SEQUENCE [LARGE SCALE GENOMIC DNA]</scope>
    <source>
        <strain evidence="1">OM18370.1</strain>
    </source>
</reference>
<sequence length="75" mass="8379">MRRFSDVSKRWPLLISTGRRAGHSIAGCFLEGLSARLSAHLRALGLSFSAAYDRTRDQRMIVLSSYPDIVRPLSS</sequence>
<accession>A0A4Q9M2Z4</accession>
<organism evidence="1">
    <name type="scientific">Dichomitus squalens</name>
    <dbReference type="NCBI Taxonomy" id="114155"/>
    <lineage>
        <taxon>Eukaryota</taxon>
        <taxon>Fungi</taxon>
        <taxon>Dikarya</taxon>
        <taxon>Basidiomycota</taxon>
        <taxon>Agaricomycotina</taxon>
        <taxon>Agaricomycetes</taxon>
        <taxon>Polyporales</taxon>
        <taxon>Polyporaceae</taxon>
        <taxon>Dichomitus</taxon>
    </lineage>
</organism>
<evidence type="ECO:0000313" key="1">
    <source>
        <dbReference type="EMBL" id="TBU21095.1"/>
    </source>
</evidence>
<dbReference type="Proteomes" id="UP000292957">
    <property type="component" value="Unassembled WGS sequence"/>
</dbReference>
<dbReference type="AlphaFoldDB" id="A0A4Q9M2Z4"/>
<protein>
    <submittedName>
        <fullName evidence="1">Uncharacterized protein</fullName>
    </submittedName>
</protein>